<dbReference type="EMBL" id="SNRW01019430">
    <property type="protein sequence ID" value="KAA6366388.1"/>
    <property type="molecule type" value="Genomic_DNA"/>
</dbReference>
<dbReference type="Proteomes" id="UP000324800">
    <property type="component" value="Unassembled WGS sequence"/>
</dbReference>
<organism evidence="1 2">
    <name type="scientific">Streblomastix strix</name>
    <dbReference type="NCBI Taxonomy" id="222440"/>
    <lineage>
        <taxon>Eukaryota</taxon>
        <taxon>Metamonada</taxon>
        <taxon>Preaxostyla</taxon>
        <taxon>Oxymonadida</taxon>
        <taxon>Streblomastigidae</taxon>
        <taxon>Streblomastix</taxon>
    </lineage>
</organism>
<gene>
    <name evidence="1" type="ORF">EZS28_038085</name>
</gene>
<proteinExistence type="predicted"/>
<protein>
    <submittedName>
        <fullName evidence="1">Uncharacterized protein</fullName>
    </submittedName>
</protein>
<evidence type="ECO:0000313" key="1">
    <source>
        <dbReference type="EMBL" id="KAA6366388.1"/>
    </source>
</evidence>
<accession>A0A5J4U7U5</accession>
<sequence>MGQLLSLMSIFMGLNIDSGMSSHPAPRLMQFSLSSISSQTSVHWLQMERFIRMENSQIREIQFQMYSSSAPPMGDRTERVSVNFLLNQNYLQDGTFLEYFSKKRAQTELSCYQATNVDLAFICTQGLPTGTSVDI</sequence>
<name>A0A5J4U7U5_9EUKA</name>
<reference evidence="1 2" key="1">
    <citation type="submission" date="2019-03" db="EMBL/GenBank/DDBJ databases">
        <title>Single cell metagenomics reveals metabolic interactions within the superorganism composed of flagellate Streblomastix strix and complex community of Bacteroidetes bacteria on its surface.</title>
        <authorList>
            <person name="Treitli S.C."/>
            <person name="Kolisko M."/>
            <person name="Husnik F."/>
            <person name="Keeling P."/>
            <person name="Hampl V."/>
        </authorList>
    </citation>
    <scope>NUCLEOTIDE SEQUENCE [LARGE SCALE GENOMIC DNA]</scope>
    <source>
        <strain evidence="1">ST1C</strain>
    </source>
</reference>
<evidence type="ECO:0000313" key="2">
    <source>
        <dbReference type="Proteomes" id="UP000324800"/>
    </source>
</evidence>
<comment type="caution">
    <text evidence="1">The sequence shown here is derived from an EMBL/GenBank/DDBJ whole genome shotgun (WGS) entry which is preliminary data.</text>
</comment>
<dbReference type="AlphaFoldDB" id="A0A5J4U7U5"/>